<sequence length="129" mass="13905">MQLIQSQNASQAALLEGTGVLSVANDTDVEGVNLDGVATVVLHFPKFTDGRAFSQAVELRRRRGFDGTVVATGDVLVDQLLQMKRCGFSAAVLRADQSLPVGEKLLRHYSAFYQGDVEQPAPLFARQAA</sequence>
<dbReference type="Pfam" id="PF06073">
    <property type="entry name" value="DUF934"/>
    <property type="match status" value="1"/>
</dbReference>
<dbReference type="EMBL" id="JBHTBZ010000032">
    <property type="protein sequence ID" value="MFC7461198.1"/>
    <property type="molecule type" value="Genomic_DNA"/>
</dbReference>
<keyword evidence="2" id="KW-1185">Reference proteome</keyword>
<reference evidence="2" key="1">
    <citation type="journal article" date="2019" name="Int. J. Syst. Evol. Microbiol.">
        <title>The Global Catalogue of Microorganisms (GCM) 10K type strain sequencing project: providing services to taxonomists for standard genome sequencing and annotation.</title>
        <authorList>
            <consortium name="The Broad Institute Genomics Platform"/>
            <consortium name="The Broad Institute Genome Sequencing Center for Infectious Disease"/>
            <person name="Wu L."/>
            <person name="Ma J."/>
        </authorList>
    </citation>
    <scope>NUCLEOTIDE SEQUENCE [LARGE SCALE GENOMIC DNA]</scope>
    <source>
        <strain evidence="2">CCUG 53903</strain>
    </source>
</reference>
<evidence type="ECO:0000313" key="2">
    <source>
        <dbReference type="Proteomes" id="UP001596457"/>
    </source>
</evidence>
<name>A0ABW2SCK5_9BURK</name>
<dbReference type="RefSeq" id="WP_382201140.1">
    <property type="nucleotide sequence ID" value="NZ_JBHTBZ010000032.1"/>
</dbReference>
<dbReference type="InterPro" id="IPR008318">
    <property type="entry name" value="UCP030820"/>
</dbReference>
<dbReference type="Proteomes" id="UP001596457">
    <property type="component" value="Unassembled WGS sequence"/>
</dbReference>
<gene>
    <name evidence="1" type="ORF">ACFQU0_12260</name>
</gene>
<evidence type="ECO:0000313" key="1">
    <source>
        <dbReference type="EMBL" id="MFC7461198.1"/>
    </source>
</evidence>
<proteinExistence type="predicted"/>
<protein>
    <submittedName>
        <fullName evidence="1">DUF934 domain-containing protein</fullName>
    </submittedName>
</protein>
<organism evidence="1 2">
    <name type="scientific">Hydrogenophaga defluvii</name>
    <dbReference type="NCBI Taxonomy" id="249410"/>
    <lineage>
        <taxon>Bacteria</taxon>
        <taxon>Pseudomonadati</taxon>
        <taxon>Pseudomonadota</taxon>
        <taxon>Betaproteobacteria</taxon>
        <taxon>Burkholderiales</taxon>
        <taxon>Comamonadaceae</taxon>
        <taxon>Hydrogenophaga</taxon>
    </lineage>
</organism>
<comment type="caution">
    <text evidence="1">The sequence shown here is derived from an EMBL/GenBank/DDBJ whole genome shotgun (WGS) entry which is preliminary data.</text>
</comment>
<accession>A0ABW2SCK5</accession>